<dbReference type="GO" id="GO:0016787">
    <property type="term" value="F:hydrolase activity"/>
    <property type="evidence" value="ECO:0007669"/>
    <property type="project" value="UniProtKB-KW"/>
</dbReference>
<organism evidence="4 5">
    <name type="scientific">Undibacterium nitidum</name>
    <dbReference type="NCBI Taxonomy" id="2762298"/>
    <lineage>
        <taxon>Bacteria</taxon>
        <taxon>Pseudomonadati</taxon>
        <taxon>Pseudomonadota</taxon>
        <taxon>Betaproteobacteria</taxon>
        <taxon>Burkholderiales</taxon>
        <taxon>Oxalobacteraceae</taxon>
        <taxon>Undibacterium</taxon>
    </lineage>
</organism>
<keyword evidence="3" id="KW-0812">Transmembrane</keyword>
<dbReference type="PANTHER" id="PTHR43037">
    <property type="entry name" value="UNNAMED PRODUCT-RELATED"/>
    <property type="match status" value="1"/>
</dbReference>
<dbReference type="EMBL" id="JACOFZ010000001">
    <property type="protein sequence ID" value="MBC3880321.1"/>
    <property type="molecule type" value="Genomic_DNA"/>
</dbReference>
<evidence type="ECO:0000313" key="5">
    <source>
        <dbReference type="Proteomes" id="UP000627446"/>
    </source>
</evidence>
<proteinExistence type="predicted"/>
<name>A0A923KRK8_9BURK</name>
<protein>
    <submittedName>
        <fullName evidence="4">Prolyl oligopeptidase family serine peptidase</fullName>
    </submittedName>
</protein>
<sequence length="331" mass="36075">MMKKILRKVFVGLLGFVAIIGALFVYFIYTPDPDVPQLSGVLTKATMEVDGKQMTYRSYIPKGLAKAAPLVIVMHGSGQNGSQIRLETGYGFDRLADQYGFAVVYPSASSFDWNDCSKVGDFKVDGKEIDHVKFLTLLTDKLVAENGFDPQRVFATGVSSGGFMSLRLAIEAPSRFRAVAAVSANLPVSDNFKCALSGSSTSIMMMNGTEDPIVHYEGGETSLLGLFYKGGILKSSKDTAQFFADLNQINAAPVINPTMNSVSQGGEDNSKFERTLWKNESKVEVELVTIYGGGHGMPQAYWKRPRLVGPSPMSPNGPAMIWDFFSRQQAL</sequence>
<dbReference type="GO" id="GO:0005576">
    <property type="term" value="C:extracellular region"/>
    <property type="evidence" value="ECO:0007669"/>
    <property type="project" value="InterPro"/>
</dbReference>
<keyword evidence="1" id="KW-0732">Signal</keyword>
<gene>
    <name evidence="4" type="ORF">H8K36_02950</name>
</gene>
<dbReference type="SUPFAM" id="SSF53474">
    <property type="entry name" value="alpha/beta-Hydrolases"/>
    <property type="match status" value="1"/>
</dbReference>
<dbReference type="Gene3D" id="3.40.50.1820">
    <property type="entry name" value="alpha/beta hydrolase"/>
    <property type="match status" value="1"/>
</dbReference>
<evidence type="ECO:0000256" key="1">
    <source>
        <dbReference type="ARBA" id="ARBA00022729"/>
    </source>
</evidence>
<comment type="caution">
    <text evidence="4">The sequence shown here is derived from an EMBL/GenBank/DDBJ whole genome shotgun (WGS) entry which is preliminary data.</text>
</comment>
<feature type="transmembrane region" description="Helical" evidence="3">
    <location>
        <begin position="9"/>
        <end position="29"/>
    </location>
</feature>
<reference evidence="4" key="1">
    <citation type="submission" date="2020-08" db="EMBL/GenBank/DDBJ databases">
        <title>Novel species isolated from subtropical streams in China.</title>
        <authorList>
            <person name="Lu H."/>
        </authorList>
    </citation>
    <scope>NUCLEOTIDE SEQUENCE</scope>
    <source>
        <strain evidence="4">LX22W</strain>
    </source>
</reference>
<dbReference type="InterPro" id="IPR029058">
    <property type="entry name" value="AB_hydrolase_fold"/>
</dbReference>
<dbReference type="InterPro" id="IPR050955">
    <property type="entry name" value="Plant_Biomass_Hydrol_Est"/>
</dbReference>
<dbReference type="Proteomes" id="UP000627446">
    <property type="component" value="Unassembled WGS sequence"/>
</dbReference>
<accession>A0A923KRK8</accession>
<keyword evidence="2" id="KW-0378">Hydrolase</keyword>
<keyword evidence="5" id="KW-1185">Reference proteome</keyword>
<evidence type="ECO:0000313" key="4">
    <source>
        <dbReference type="EMBL" id="MBC3880321.1"/>
    </source>
</evidence>
<keyword evidence="3" id="KW-1133">Transmembrane helix</keyword>
<dbReference type="PANTHER" id="PTHR43037:SF1">
    <property type="entry name" value="BLL1128 PROTEIN"/>
    <property type="match status" value="1"/>
</dbReference>
<dbReference type="Pfam" id="PF10503">
    <property type="entry name" value="Esterase_PHB"/>
    <property type="match status" value="1"/>
</dbReference>
<evidence type="ECO:0000256" key="3">
    <source>
        <dbReference type="SAM" id="Phobius"/>
    </source>
</evidence>
<dbReference type="InterPro" id="IPR010126">
    <property type="entry name" value="Esterase_phb"/>
</dbReference>
<keyword evidence="3" id="KW-0472">Membrane</keyword>
<dbReference type="AlphaFoldDB" id="A0A923KRK8"/>
<dbReference type="RefSeq" id="WP_186915157.1">
    <property type="nucleotide sequence ID" value="NZ_JACOFZ010000001.1"/>
</dbReference>
<evidence type="ECO:0000256" key="2">
    <source>
        <dbReference type="ARBA" id="ARBA00022801"/>
    </source>
</evidence>